<keyword evidence="5" id="KW-0378">Hydrolase</keyword>
<evidence type="ECO:0000256" key="2">
    <source>
        <dbReference type="ARBA" id="ARBA00008668"/>
    </source>
</evidence>
<keyword evidence="8" id="KW-0812">Transmembrane</keyword>
<name>A0A7J6UW23_THATH</name>
<keyword evidence="8" id="KW-0472">Membrane</keyword>
<keyword evidence="8" id="KW-1133">Transmembrane helix</keyword>
<evidence type="ECO:0000256" key="6">
    <source>
        <dbReference type="ARBA" id="ARBA00022963"/>
    </source>
</evidence>
<dbReference type="GO" id="GO:0016042">
    <property type="term" value="P:lipid catabolic process"/>
    <property type="evidence" value="ECO:0007669"/>
    <property type="project" value="UniProtKB-KW"/>
</dbReference>
<evidence type="ECO:0000256" key="8">
    <source>
        <dbReference type="SAM" id="Phobius"/>
    </source>
</evidence>
<keyword evidence="10" id="KW-1185">Reference proteome</keyword>
<keyword evidence="3" id="KW-0964">Secreted</keyword>
<dbReference type="AlphaFoldDB" id="A0A7J6UW23"/>
<dbReference type="InterPro" id="IPR036514">
    <property type="entry name" value="SGNH_hydro_sf"/>
</dbReference>
<reference evidence="9 10" key="1">
    <citation type="submission" date="2020-06" db="EMBL/GenBank/DDBJ databases">
        <title>Transcriptomic and genomic resources for Thalictrum thalictroides and T. hernandezii: Facilitating candidate gene discovery in an emerging model plant lineage.</title>
        <authorList>
            <person name="Arias T."/>
            <person name="Riano-Pachon D.M."/>
            <person name="Di Stilio V.S."/>
        </authorList>
    </citation>
    <scope>NUCLEOTIDE SEQUENCE [LARGE SCALE GENOMIC DNA]</scope>
    <source>
        <strain evidence="10">cv. WT478/WT964</strain>
        <tissue evidence="9">Leaves</tissue>
    </source>
</reference>
<evidence type="ECO:0000256" key="1">
    <source>
        <dbReference type="ARBA" id="ARBA00004613"/>
    </source>
</evidence>
<dbReference type="Gene3D" id="3.40.50.1110">
    <property type="entry name" value="SGNH hydrolase"/>
    <property type="match status" value="1"/>
</dbReference>
<comment type="caution">
    <text evidence="9">The sequence shown here is derived from an EMBL/GenBank/DDBJ whole genome shotgun (WGS) entry which is preliminary data.</text>
</comment>
<comment type="similarity">
    <text evidence="2">Belongs to the 'GDSL' lipolytic enzyme family.</text>
</comment>
<dbReference type="InterPro" id="IPR035669">
    <property type="entry name" value="SGNH_plant_lipase-like"/>
</dbReference>
<dbReference type="Pfam" id="PF00657">
    <property type="entry name" value="Lipase_GDSL"/>
    <property type="match status" value="1"/>
</dbReference>
<dbReference type="InterPro" id="IPR051238">
    <property type="entry name" value="GDSL_esterase/lipase"/>
</dbReference>
<sequence>MFKDIKMVYTTYFMFFAFVSLHLHYLSVVVCQNPSSVPAVYVFGDSLVDCGNNNYLVTLNMVNYYPYGADFPGGATGRYTNGRTVPDIVGLPFPPAIKSLDLQSFRSLTGVNYASGGGGILEVSGRHFLQVISFSQQIKLFQDTIEQTLQQQFEGPEELQRYLSQSIFVVTIGNNDYINNYLLPNLYDTSKIFTPQTYASYLMKTLSPLLERLYNLGARKIAVSQIGPLGCIPRRRLKPSYQCAEDVNQLASYFNNLLPETLERLTYDLPGLMFTVVKTYDAIQDMIEYPSKYGFVDVEHPCCLAGEKQMLCTRNLLPCPNPDQHLWWDGYHPTQMAYSIIARDCYNGTTTCSPTNIVDLIRA</sequence>
<keyword evidence="4" id="KW-0732">Signal</keyword>
<keyword evidence="7" id="KW-0443">Lipid metabolism</keyword>
<dbReference type="Proteomes" id="UP000554482">
    <property type="component" value="Unassembled WGS sequence"/>
</dbReference>
<dbReference type="SUPFAM" id="SSF52266">
    <property type="entry name" value="SGNH hydrolase"/>
    <property type="match status" value="1"/>
</dbReference>
<keyword evidence="6" id="KW-0442">Lipid degradation</keyword>
<dbReference type="OrthoDB" id="1600564at2759"/>
<accession>A0A7J6UW23</accession>
<evidence type="ECO:0000313" key="10">
    <source>
        <dbReference type="Proteomes" id="UP000554482"/>
    </source>
</evidence>
<dbReference type="InterPro" id="IPR001087">
    <property type="entry name" value="GDSL"/>
</dbReference>
<organism evidence="9 10">
    <name type="scientific">Thalictrum thalictroides</name>
    <name type="common">Rue-anemone</name>
    <name type="synonym">Anemone thalictroides</name>
    <dbReference type="NCBI Taxonomy" id="46969"/>
    <lineage>
        <taxon>Eukaryota</taxon>
        <taxon>Viridiplantae</taxon>
        <taxon>Streptophyta</taxon>
        <taxon>Embryophyta</taxon>
        <taxon>Tracheophyta</taxon>
        <taxon>Spermatophyta</taxon>
        <taxon>Magnoliopsida</taxon>
        <taxon>Ranunculales</taxon>
        <taxon>Ranunculaceae</taxon>
        <taxon>Thalictroideae</taxon>
        <taxon>Thalictrum</taxon>
    </lineage>
</organism>
<evidence type="ECO:0000313" key="9">
    <source>
        <dbReference type="EMBL" id="KAF5176668.1"/>
    </source>
</evidence>
<dbReference type="EMBL" id="JABWDY010042412">
    <property type="protein sequence ID" value="KAF5176668.1"/>
    <property type="molecule type" value="Genomic_DNA"/>
</dbReference>
<dbReference type="CDD" id="cd01837">
    <property type="entry name" value="SGNH_plant_lipase_like"/>
    <property type="match status" value="1"/>
</dbReference>
<dbReference type="GO" id="GO:0016788">
    <property type="term" value="F:hydrolase activity, acting on ester bonds"/>
    <property type="evidence" value="ECO:0007669"/>
    <property type="project" value="InterPro"/>
</dbReference>
<proteinExistence type="inferred from homology"/>
<dbReference type="PANTHER" id="PTHR45650">
    <property type="entry name" value="GDSL-LIKE LIPASE/ACYLHYDROLASE-RELATED"/>
    <property type="match status" value="1"/>
</dbReference>
<dbReference type="GO" id="GO:0005576">
    <property type="term" value="C:extracellular region"/>
    <property type="evidence" value="ECO:0007669"/>
    <property type="project" value="UniProtKB-SubCell"/>
</dbReference>
<evidence type="ECO:0000256" key="3">
    <source>
        <dbReference type="ARBA" id="ARBA00022525"/>
    </source>
</evidence>
<evidence type="ECO:0000256" key="7">
    <source>
        <dbReference type="ARBA" id="ARBA00023098"/>
    </source>
</evidence>
<evidence type="ECO:0000256" key="5">
    <source>
        <dbReference type="ARBA" id="ARBA00022801"/>
    </source>
</evidence>
<gene>
    <name evidence="9" type="ORF">FRX31_033746</name>
</gene>
<comment type="subcellular location">
    <subcellularLocation>
        <location evidence="1">Secreted</location>
    </subcellularLocation>
</comment>
<evidence type="ECO:0000256" key="4">
    <source>
        <dbReference type="ARBA" id="ARBA00022729"/>
    </source>
</evidence>
<protein>
    <submittedName>
        <fullName evidence="9">GDSL esterase/lipase</fullName>
    </submittedName>
</protein>
<feature type="transmembrane region" description="Helical" evidence="8">
    <location>
        <begin position="7"/>
        <end position="26"/>
    </location>
</feature>
<dbReference type="PANTHER" id="PTHR45650:SF14">
    <property type="entry name" value="GDSL ESTERASE_LIPASE 7-LIKE"/>
    <property type="match status" value="1"/>
</dbReference>